<dbReference type="InterPro" id="IPR035959">
    <property type="entry name" value="RutC-like_sf"/>
</dbReference>
<organism evidence="1 2">
    <name type="scientific">Klenkia sesuvii</name>
    <dbReference type="NCBI Taxonomy" id="3103137"/>
    <lineage>
        <taxon>Bacteria</taxon>
        <taxon>Bacillati</taxon>
        <taxon>Actinomycetota</taxon>
        <taxon>Actinomycetes</taxon>
        <taxon>Geodermatophilales</taxon>
        <taxon>Geodermatophilaceae</taxon>
        <taxon>Klenkia</taxon>
    </lineage>
</organism>
<dbReference type="EC" id="3.5.-.-" evidence="1"/>
<evidence type="ECO:0000313" key="1">
    <source>
        <dbReference type="EMBL" id="MEI4271124.1"/>
    </source>
</evidence>
<protein>
    <submittedName>
        <fullName evidence="1">RidA family protein</fullName>
        <ecNumber evidence="1">3.5.-.-</ecNumber>
    </submittedName>
</protein>
<dbReference type="Proteomes" id="UP001361570">
    <property type="component" value="Unassembled WGS sequence"/>
</dbReference>
<dbReference type="RefSeq" id="WP_336403269.1">
    <property type="nucleotide sequence ID" value="NZ_JBAPLU010000004.1"/>
</dbReference>
<gene>
    <name evidence="1" type="ORF">TEK04_05275</name>
</gene>
<dbReference type="EMBL" id="JBAPLU010000004">
    <property type="protein sequence ID" value="MEI4271124.1"/>
    <property type="molecule type" value="Genomic_DNA"/>
</dbReference>
<dbReference type="CDD" id="cd00448">
    <property type="entry name" value="YjgF_YER057c_UK114_family"/>
    <property type="match status" value="1"/>
</dbReference>
<dbReference type="Gene3D" id="3.30.1330.40">
    <property type="entry name" value="RutC-like"/>
    <property type="match status" value="1"/>
</dbReference>
<dbReference type="InterPro" id="IPR006175">
    <property type="entry name" value="YjgF/YER057c/UK114"/>
</dbReference>
<comment type="caution">
    <text evidence="1">The sequence shown here is derived from an EMBL/GenBank/DDBJ whole genome shotgun (WGS) entry which is preliminary data.</text>
</comment>
<reference evidence="1 2" key="1">
    <citation type="submission" date="2024-03" db="EMBL/GenBank/DDBJ databases">
        <title>Draft genome sequence of Klenkia sp. LSe6-5.</title>
        <authorList>
            <person name="Duangmal K."/>
            <person name="Chantavorakit T."/>
        </authorList>
    </citation>
    <scope>NUCLEOTIDE SEQUENCE [LARGE SCALE GENOMIC DNA]</scope>
    <source>
        <strain evidence="1 2">LSe6-5</strain>
    </source>
</reference>
<keyword evidence="1" id="KW-0378">Hydrolase</keyword>
<dbReference type="Pfam" id="PF01042">
    <property type="entry name" value="Ribonuc_L-PSP"/>
    <property type="match status" value="1"/>
</dbReference>
<sequence length="132" mass="14189">MTGRRSIDIEGFGHRNPLPAASRLGPLLVSSMVVGYDAGTTTVPPEPTAQVANLFQHSAAVLAAGGATWDDVVRMTFYLPDLADRAAVNEVWTRVFPVADRRPARVAHQADSHLGIRCEFIAYLTGEESAPC</sequence>
<proteinExistence type="predicted"/>
<evidence type="ECO:0000313" key="2">
    <source>
        <dbReference type="Proteomes" id="UP001361570"/>
    </source>
</evidence>
<dbReference type="SUPFAM" id="SSF55298">
    <property type="entry name" value="YjgF-like"/>
    <property type="match status" value="1"/>
</dbReference>
<dbReference type="PANTHER" id="PTHR11803">
    <property type="entry name" value="2-IMINOBUTANOATE/2-IMINOPROPANOATE DEAMINASE RIDA"/>
    <property type="match status" value="1"/>
</dbReference>
<accession>A0ABU8DQJ9</accession>
<dbReference type="GO" id="GO:0016787">
    <property type="term" value="F:hydrolase activity"/>
    <property type="evidence" value="ECO:0007669"/>
    <property type="project" value="UniProtKB-KW"/>
</dbReference>
<keyword evidence="2" id="KW-1185">Reference proteome</keyword>
<name>A0ABU8DQJ9_9ACTN</name>
<dbReference type="PANTHER" id="PTHR11803:SF39">
    <property type="entry name" value="2-IMINOBUTANOATE_2-IMINOPROPANOATE DEAMINASE"/>
    <property type="match status" value="1"/>
</dbReference>